<evidence type="ECO:0000313" key="2">
    <source>
        <dbReference type="EMBL" id="KAJ1370677.1"/>
    </source>
</evidence>
<reference evidence="2" key="1">
    <citation type="submission" date="2021-06" db="EMBL/GenBank/DDBJ databases">
        <title>Parelaphostrongylus tenuis whole genome reference sequence.</title>
        <authorList>
            <person name="Garwood T.J."/>
            <person name="Larsen P.A."/>
            <person name="Fountain-Jones N.M."/>
            <person name="Garbe J.R."/>
            <person name="Macchietto M.G."/>
            <person name="Kania S.A."/>
            <person name="Gerhold R.W."/>
            <person name="Richards J.E."/>
            <person name="Wolf T.M."/>
        </authorList>
    </citation>
    <scope>NUCLEOTIDE SEQUENCE</scope>
    <source>
        <strain evidence="2">MNPRO001-30</strain>
        <tissue evidence="2">Meninges</tissue>
    </source>
</reference>
<name>A0AAD5R6R5_PARTN</name>
<keyword evidence="3" id="KW-1185">Reference proteome</keyword>
<dbReference type="Proteomes" id="UP001196413">
    <property type="component" value="Unassembled WGS sequence"/>
</dbReference>
<protein>
    <submittedName>
        <fullName evidence="2">Uncharacterized protein</fullName>
    </submittedName>
</protein>
<sequence length="168" mass="18939">MTEGYGMNGEKQFCLCYLCVPETESKWPERFYNSKSDGKITKDTQLDTQIQDLLLCTLRKPGHYISRSTAVSGTDHSHTATSQDCTPDNLAATNSSSEGATQWLVKQCIKKECHKQDAGSFHFPTISSNQSAELLGTLYLCYHPDSREDHLVQHSTAFIKKMKFSYKN</sequence>
<gene>
    <name evidence="2" type="ORF">KIN20_032463</name>
</gene>
<comment type="caution">
    <text evidence="2">The sequence shown here is derived from an EMBL/GenBank/DDBJ whole genome shotgun (WGS) entry which is preliminary data.</text>
</comment>
<proteinExistence type="predicted"/>
<dbReference type="EMBL" id="JAHQIW010006832">
    <property type="protein sequence ID" value="KAJ1370677.1"/>
    <property type="molecule type" value="Genomic_DNA"/>
</dbReference>
<evidence type="ECO:0000313" key="3">
    <source>
        <dbReference type="Proteomes" id="UP001196413"/>
    </source>
</evidence>
<evidence type="ECO:0000256" key="1">
    <source>
        <dbReference type="SAM" id="MobiDB-lite"/>
    </source>
</evidence>
<dbReference type="AlphaFoldDB" id="A0AAD5R6R5"/>
<feature type="region of interest" description="Disordered" evidence="1">
    <location>
        <begin position="69"/>
        <end position="88"/>
    </location>
</feature>
<organism evidence="2 3">
    <name type="scientific">Parelaphostrongylus tenuis</name>
    <name type="common">Meningeal worm</name>
    <dbReference type="NCBI Taxonomy" id="148309"/>
    <lineage>
        <taxon>Eukaryota</taxon>
        <taxon>Metazoa</taxon>
        <taxon>Ecdysozoa</taxon>
        <taxon>Nematoda</taxon>
        <taxon>Chromadorea</taxon>
        <taxon>Rhabditida</taxon>
        <taxon>Rhabditina</taxon>
        <taxon>Rhabditomorpha</taxon>
        <taxon>Strongyloidea</taxon>
        <taxon>Metastrongylidae</taxon>
        <taxon>Parelaphostrongylus</taxon>
    </lineage>
</organism>
<accession>A0AAD5R6R5</accession>